<dbReference type="GO" id="GO:0004322">
    <property type="term" value="F:ferroxidase activity"/>
    <property type="evidence" value="ECO:0007669"/>
    <property type="project" value="TreeGrafter"/>
</dbReference>
<organism evidence="5">
    <name type="scientific">bioreactor metagenome</name>
    <dbReference type="NCBI Taxonomy" id="1076179"/>
    <lineage>
        <taxon>unclassified sequences</taxon>
        <taxon>metagenomes</taxon>
        <taxon>ecological metagenomes</taxon>
    </lineage>
</organism>
<name>A0A644WBX8_9ZZZZ</name>
<dbReference type="AlphaFoldDB" id="A0A644WBX8"/>
<dbReference type="Pfam" id="PF02915">
    <property type="entry name" value="Rubrerythrin"/>
    <property type="match status" value="1"/>
</dbReference>
<dbReference type="PANTHER" id="PTHR30295:SF0">
    <property type="entry name" value="BACTERIOFERRITIN"/>
    <property type="match status" value="1"/>
</dbReference>
<dbReference type="GO" id="GO:0005829">
    <property type="term" value="C:cytosol"/>
    <property type="evidence" value="ECO:0007669"/>
    <property type="project" value="TreeGrafter"/>
</dbReference>
<dbReference type="GO" id="GO:0006879">
    <property type="term" value="P:intracellular iron ion homeostasis"/>
    <property type="evidence" value="ECO:0007669"/>
    <property type="project" value="UniProtKB-KW"/>
</dbReference>
<accession>A0A644WBX8</accession>
<dbReference type="GO" id="GO:0020037">
    <property type="term" value="F:heme binding"/>
    <property type="evidence" value="ECO:0007669"/>
    <property type="project" value="TreeGrafter"/>
</dbReference>
<keyword evidence="3" id="KW-0175">Coiled coil</keyword>
<protein>
    <recommendedName>
        <fullName evidence="4">Rubrerythrin diiron-binding domain-containing protein</fullName>
    </recommendedName>
</protein>
<dbReference type="SUPFAM" id="SSF47240">
    <property type="entry name" value="Ferritin-like"/>
    <property type="match status" value="1"/>
</dbReference>
<evidence type="ECO:0000256" key="2">
    <source>
        <dbReference type="ARBA" id="ARBA00023004"/>
    </source>
</evidence>
<dbReference type="EMBL" id="VSSQ01000706">
    <property type="protein sequence ID" value="MPM00063.1"/>
    <property type="molecule type" value="Genomic_DNA"/>
</dbReference>
<reference evidence="5" key="1">
    <citation type="submission" date="2019-08" db="EMBL/GenBank/DDBJ databases">
        <authorList>
            <person name="Kucharzyk K."/>
            <person name="Murdoch R.W."/>
            <person name="Higgins S."/>
            <person name="Loffler F."/>
        </authorList>
    </citation>
    <scope>NUCLEOTIDE SEQUENCE</scope>
</reference>
<dbReference type="InterPro" id="IPR009078">
    <property type="entry name" value="Ferritin-like_SF"/>
</dbReference>
<sequence length="173" mass="19999">MKGDYKDLQDSYSLGLPYPKIKVYDKNSIYADLIKKSYAGEVSELTAITQYTYHQLITSDYIKNTLKGIAIVEMHHLEILGELLIALGENPTFLLRKKNKDLYWSSKFIAKDICLKEILLSDIKSEKEAIEQYRKTANIIDDENIIAIINRIILDEELHIKILSNLYEKEIGK</sequence>
<dbReference type="CDD" id="cd07908">
    <property type="entry name" value="Mn_catalase_like"/>
    <property type="match status" value="1"/>
</dbReference>
<dbReference type="InterPro" id="IPR003251">
    <property type="entry name" value="Rr_diiron-bd_dom"/>
</dbReference>
<evidence type="ECO:0000313" key="5">
    <source>
        <dbReference type="EMBL" id="MPM00063.1"/>
    </source>
</evidence>
<evidence type="ECO:0000256" key="3">
    <source>
        <dbReference type="SAM" id="Coils"/>
    </source>
</evidence>
<gene>
    <name evidence="5" type="ORF">SDC9_46286</name>
</gene>
<evidence type="ECO:0000256" key="1">
    <source>
        <dbReference type="ARBA" id="ARBA00022434"/>
    </source>
</evidence>
<dbReference type="GO" id="GO:0005506">
    <property type="term" value="F:iron ion binding"/>
    <property type="evidence" value="ECO:0007669"/>
    <property type="project" value="TreeGrafter"/>
</dbReference>
<keyword evidence="1" id="KW-0409">Iron storage</keyword>
<comment type="caution">
    <text evidence="5">The sequence shown here is derived from an EMBL/GenBank/DDBJ whole genome shotgun (WGS) entry which is preliminary data.</text>
</comment>
<dbReference type="PANTHER" id="PTHR30295">
    <property type="entry name" value="BACTERIOFERRITIN"/>
    <property type="match status" value="1"/>
</dbReference>
<feature type="domain" description="Rubrerythrin diiron-binding" evidence="4">
    <location>
        <begin position="33"/>
        <end position="167"/>
    </location>
</feature>
<keyword evidence="2" id="KW-0408">Iron</keyword>
<proteinExistence type="predicted"/>
<dbReference type="InterPro" id="IPR012347">
    <property type="entry name" value="Ferritin-like"/>
</dbReference>
<feature type="coiled-coil region" evidence="3">
    <location>
        <begin position="116"/>
        <end position="143"/>
    </location>
</feature>
<evidence type="ECO:0000259" key="4">
    <source>
        <dbReference type="Pfam" id="PF02915"/>
    </source>
</evidence>
<dbReference type="Gene3D" id="1.20.1260.10">
    <property type="match status" value="2"/>
</dbReference>